<sequence>MEVNTAPEQNRNHTVARFLLTLAATGRFRKIVQYYPVRGHSFLPCDRDFGVIKRKLRREDRVYVPIEYTKLIAESSALGNLVTYLDSNFTTNYKVWWPRYFKKNTF</sequence>
<accession>A0ABQ8T3H9</accession>
<dbReference type="Proteomes" id="UP001148838">
    <property type="component" value="Unassembled WGS sequence"/>
</dbReference>
<reference evidence="1 2" key="1">
    <citation type="journal article" date="2022" name="Allergy">
        <title>Genome assembly and annotation of Periplaneta americana reveal a comprehensive cockroach allergen profile.</title>
        <authorList>
            <person name="Wang L."/>
            <person name="Xiong Q."/>
            <person name="Saelim N."/>
            <person name="Wang L."/>
            <person name="Nong W."/>
            <person name="Wan A.T."/>
            <person name="Shi M."/>
            <person name="Liu X."/>
            <person name="Cao Q."/>
            <person name="Hui J.H.L."/>
            <person name="Sookrung N."/>
            <person name="Leung T.F."/>
            <person name="Tungtrongchitr A."/>
            <person name="Tsui S.K.W."/>
        </authorList>
    </citation>
    <scope>NUCLEOTIDE SEQUENCE [LARGE SCALE GENOMIC DNA]</scope>
    <source>
        <strain evidence="1">PWHHKU_190912</strain>
    </source>
</reference>
<evidence type="ECO:0000313" key="2">
    <source>
        <dbReference type="Proteomes" id="UP001148838"/>
    </source>
</evidence>
<dbReference type="EMBL" id="JAJSOF020000015">
    <property type="protein sequence ID" value="KAJ4440798.1"/>
    <property type="molecule type" value="Genomic_DNA"/>
</dbReference>
<comment type="caution">
    <text evidence="1">The sequence shown here is derived from an EMBL/GenBank/DDBJ whole genome shotgun (WGS) entry which is preliminary data.</text>
</comment>
<gene>
    <name evidence="1" type="ORF">ANN_10644</name>
</gene>
<proteinExistence type="predicted"/>
<keyword evidence="2" id="KW-1185">Reference proteome</keyword>
<organism evidence="1 2">
    <name type="scientific">Periplaneta americana</name>
    <name type="common">American cockroach</name>
    <name type="synonym">Blatta americana</name>
    <dbReference type="NCBI Taxonomy" id="6978"/>
    <lineage>
        <taxon>Eukaryota</taxon>
        <taxon>Metazoa</taxon>
        <taxon>Ecdysozoa</taxon>
        <taxon>Arthropoda</taxon>
        <taxon>Hexapoda</taxon>
        <taxon>Insecta</taxon>
        <taxon>Pterygota</taxon>
        <taxon>Neoptera</taxon>
        <taxon>Polyneoptera</taxon>
        <taxon>Dictyoptera</taxon>
        <taxon>Blattodea</taxon>
        <taxon>Blattoidea</taxon>
        <taxon>Blattidae</taxon>
        <taxon>Blattinae</taxon>
        <taxon>Periplaneta</taxon>
    </lineage>
</organism>
<evidence type="ECO:0000313" key="1">
    <source>
        <dbReference type="EMBL" id="KAJ4440798.1"/>
    </source>
</evidence>
<protein>
    <submittedName>
        <fullName evidence="1">Uncharacterized protein</fullName>
    </submittedName>
</protein>
<name>A0ABQ8T3H9_PERAM</name>